<name>A0A545T9S4_9GAMM</name>
<keyword evidence="2" id="KW-1185">Reference proteome</keyword>
<dbReference type="OrthoDB" id="5483555at2"/>
<dbReference type="AlphaFoldDB" id="A0A545T9S4"/>
<dbReference type="EMBL" id="VIKR01000003">
    <property type="protein sequence ID" value="TQV73957.1"/>
    <property type="molecule type" value="Genomic_DNA"/>
</dbReference>
<sequence>MRSFIPFPKVSQFVFSQIIFVLSKSIAKLCHKNLRQKELLRRFSIAINMLLVACLFNVSNANAYPQSEIRKIRAPSNTPIKMFLGYDSRSGMIKEQCVNGFSQRVKGSNENSSNTFKMVSSLNEVTRDSAYDVNVKASINFGVGKVSAAYDTSFEEKLRSKLNSKSAYARYSDMAAPTFIDPSKNLLLNDKGAAAYEAVVRGRINKFVKDCGDSLIIGIQKGREFRGVGTFSASSTYKGKKREHNINLAVKYMRSKLEGGVSLSNQESSKAEELNISIIYSASGDARISGASSLKELKQAFKKFSRRPLRETQSIQYLYVIPYRDIIDNFDFNGHLSKSQLRQINQIIDGVGVLQSIRNIVSDEFKNGSSRENISKRESEQVLTALDRELSYVSGTLARAKGCPNNQALSCKNLQKRFQFFPDAESKIWRKAFLSNLYRTKAVCPSGFVITSPKGVQKCKPCKLGKEPVFLNNNEGRCRYLAEPKSKPNAKRLFAEDLIISGASGGADSGNYIDIFPDFCVKRDQGCGEKAATKLCKAKGLGNSIAWSKWRLGASNQNNKMRYRTQYANGKNCSENQQGFSQRKCRTFQYIDCEQS</sequence>
<proteinExistence type="predicted"/>
<gene>
    <name evidence="1" type="ORF">FLL45_13930</name>
</gene>
<protein>
    <recommendedName>
        <fullName evidence="3">MACPF domain-containing protein</fullName>
    </recommendedName>
</protein>
<evidence type="ECO:0000313" key="2">
    <source>
        <dbReference type="Proteomes" id="UP000317839"/>
    </source>
</evidence>
<dbReference type="Proteomes" id="UP000317839">
    <property type="component" value="Unassembled WGS sequence"/>
</dbReference>
<dbReference type="RefSeq" id="WP_142942664.1">
    <property type="nucleotide sequence ID" value="NZ_VIKR01000003.1"/>
</dbReference>
<organism evidence="1 2">
    <name type="scientific">Aliikangiella marina</name>
    <dbReference type="NCBI Taxonomy" id="1712262"/>
    <lineage>
        <taxon>Bacteria</taxon>
        <taxon>Pseudomonadati</taxon>
        <taxon>Pseudomonadota</taxon>
        <taxon>Gammaproteobacteria</taxon>
        <taxon>Oceanospirillales</taxon>
        <taxon>Pleioneaceae</taxon>
        <taxon>Aliikangiella</taxon>
    </lineage>
</organism>
<comment type="caution">
    <text evidence="1">The sequence shown here is derived from an EMBL/GenBank/DDBJ whole genome shotgun (WGS) entry which is preliminary data.</text>
</comment>
<accession>A0A545T9S4</accession>
<evidence type="ECO:0008006" key="3">
    <source>
        <dbReference type="Google" id="ProtNLM"/>
    </source>
</evidence>
<evidence type="ECO:0000313" key="1">
    <source>
        <dbReference type="EMBL" id="TQV73957.1"/>
    </source>
</evidence>
<reference evidence="1 2" key="1">
    <citation type="submission" date="2019-06" db="EMBL/GenBank/DDBJ databases">
        <title>Draft genome of Aliikangiella marina GYP-15.</title>
        <authorList>
            <person name="Wang G."/>
        </authorList>
    </citation>
    <scope>NUCLEOTIDE SEQUENCE [LARGE SCALE GENOMIC DNA]</scope>
    <source>
        <strain evidence="1 2">GYP-15</strain>
    </source>
</reference>